<dbReference type="InParanoid" id="A0A5F8A4W2"/>
<dbReference type="PANTHER" id="PTHR33064:SF37">
    <property type="entry name" value="RIBONUCLEASE H"/>
    <property type="match status" value="1"/>
</dbReference>
<dbReference type="Proteomes" id="UP000006718">
    <property type="component" value="Chromosome 6"/>
</dbReference>
<dbReference type="Gene3D" id="3.30.70.270">
    <property type="match status" value="1"/>
</dbReference>
<dbReference type="GeneTree" id="ENSGT01000000216185"/>
<sequence length="157" mass="17552">MLIGSSEQEAANTLDLLVRHLHARGWEIKPRKIQGPSTSVKFLGVQWCGACQDIPSKVKDKLLHLAPPTTKKEAQRLVGLFGFWRQHITHLGVLLWPIYRVTGKAASFEWDPEQEKALQQVQAAVQAALPLGPYDPADPIVLEGSVSDRDAVWSLWR</sequence>
<dbReference type="SUPFAM" id="SSF56672">
    <property type="entry name" value="DNA/RNA polymerases"/>
    <property type="match status" value="1"/>
</dbReference>
<dbReference type="SMR" id="A0A5F8A4W2"/>
<dbReference type="PANTHER" id="PTHR33064">
    <property type="entry name" value="POL PROTEIN"/>
    <property type="match status" value="1"/>
</dbReference>
<dbReference type="VEuPathDB" id="HostDB:ENSMMUG00000058026"/>
<dbReference type="InterPro" id="IPR043128">
    <property type="entry name" value="Rev_trsase/Diguanyl_cyclase"/>
</dbReference>
<dbReference type="Bgee" id="ENSMMUG00000058026">
    <property type="expression patterns" value="Expressed in cerebellar cortex and 2 other cell types or tissues"/>
</dbReference>
<dbReference type="Ensembl" id="ENSMMUT00000088508.1">
    <property type="protein sequence ID" value="ENSMMUP00000072984.1"/>
    <property type="gene ID" value="ENSMMUG00000058026.1"/>
</dbReference>
<accession>A0A5F8A4W2</accession>
<reference evidence="2" key="1">
    <citation type="journal article" date="2007" name="Science">
        <title>Evolutionary and biomedical insights from the rhesus macaque genome.</title>
        <authorList>
            <person name="Gibbs R.A."/>
            <person name="Rogers J."/>
            <person name="Katze M.G."/>
            <person name="Bumgarner R."/>
            <person name="Weinstock G.M."/>
            <person name="Mardis E.R."/>
            <person name="Remington K.A."/>
            <person name="Strausberg R.L."/>
            <person name="Venter J.C."/>
            <person name="Wilson R.K."/>
            <person name="Batzer M.A."/>
            <person name="Bustamante C.D."/>
            <person name="Eichler E.E."/>
            <person name="Hahn M.W."/>
            <person name="Hardison R.C."/>
            <person name="Makova K.D."/>
            <person name="Miller W."/>
            <person name="Milosavljevic A."/>
            <person name="Palermo R.E."/>
            <person name="Siepel A."/>
            <person name="Sikela J.M."/>
            <person name="Attaway T."/>
            <person name="Bell S."/>
            <person name="Bernard K.E."/>
            <person name="Buhay C.J."/>
            <person name="Chandrabose M.N."/>
            <person name="Dao M."/>
            <person name="Davis C."/>
            <person name="Delehaunty K.D."/>
            <person name="Ding Y."/>
            <person name="Dinh H.H."/>
            <person name="Dugan-Rocha S."/>
            <person name="Fulton L.A."/>
            <person name="Gabisi R.A."/>
            <person name="Garner T.T."/>
            <person name="Godfrey J."/>
            <person name="Hawes A.C."/>
            <person name="Hernandez J."/>
            <person name="Hines S."/>
            <person name="Holder M."/>
            <person name="Hume J."/>
            <person name="Jhangiani S.N."/>
            <person name="Joshi V."/>
            <person name="Khan Z.M."/>
            <person name="Kirkness E.F."/>
            <person name="Cree A."/>
            <person name="Fowler R.G."/>
            <person name="Lee S."/>
            <person name="Lewis L.R."/>
            <person name="Li Z."/>
            <person name="Liu Y.-S."/>
            <person name="Moore S.M."/>
            <person name="Muzny D."/>
            <person name="Nazareth L.V."/>
            <person name="Ngo D.N."/>
            <person name="Okwuonu G.O."/>
            <person name="Pai G."/>
            <person name="Parker D."/>
            <person name="Paul H.A."/>
            <person name="Pfannkoch C."/>
            <person name="Pohl C.S."/>
            <person name="Rogers Y.-H.C."/>
            <person name="Ruiz S.J."/>
            <person name="Sabo A."/>
            <person name="Santibanez J."/>
            <person name="Schneider B.W."/>
            <person name="Smith S.M."/>
            <person name="Sodergren E."/>
            <person name="Svatek A.F."/>
            <person name="Utterback T.R."/>
            <person name="Vattathil S."/>
            <person name="Warren W."/>
            <person name="White C.S."/>
            <person name="Chinwalla A.T."/>
            <person name="Feng Y."/>
            <person name="Halpern A.L."/>
            <person name="Hillier L.W."/>
            <person name="Huang X."/>
            <person name="Minx P."/>
            <person name="Nelson J.O."/>
            <person name="Pepin K.H."/>
            <person name="Qin X."/>
            <person name="Sutton G.G."/>
            <person name="Venter E."/>
            <person name="Walenz B.P."/>
            <person name="Wallis J.W."/>
            <person name="Worley K.C."/>
            <person name="Yang S.-P."/>
            <person name="Jones S.M."/>
            <person name="Marra M.A."/>
            <person name="Rocchi M."/>
            <person name="Schein J.E."/>
            <person name="Baertsch R."/>
            <person name="Clarke L."/>
            <person name="Csuros M."/>
            <person name="Glasscock J."/>
            <person name="Harris R.A."/>
            <person name="Havlak P."/>
            <person name="Jackson A.R."/>
            <person name="Jiang H."/>
            <person name="Liu Y."/>
            <person name="Messina D.N."/>
            <person name="Shen Y."/>
            <person name="Song H.X.-Z."/>
            <person name="Wylie T."/>
            <person name="Zhang L."/>
            <person name="Birney E."/>
            <person name="Han K."/>
            <person name="Konkel M.K."/>
            <person name="Lee J."/>
            <person name="Smit A.F.A."/>
            <person name="Ullmer B."/>
            <person name="Wang H."/>
            <person name="Xing J."/>
            <person name="Burhans R."/>
            <person name="Cheng Z."/>
            <person name="Karro J.E."/>
            <person name="Ma J."/>
            <person name="Raney B."/>
            <person name="She X."/>
            <person name="Cox M.J."/>
            <person name="Demuth J.P."/>
            <person name="Dumas L.J."/>
            <person name="Han S.-G."/>
            <person name="Hopkins J."/>
            <person name="Karimpour-Fard A."/>
            <person name="Kim Y.H."/>
            <person name="Pollack J.R."/>
            <person name="Vinar T."/>
            <person name="Addo-Quaye C."/>
            <person name="Degenhardt J."/>
            <person name="Denby A."/>
            <person name="Hubisz M.J."/>
            <person name="Indap A."/>
            <person name="Kosiol C."/>
            <person name="Lahn B.T."/>
            <person name="Lawson H.A."/>
            <person name="Marklein A."/>
            <person name="Nielsen R."/>
            <person name="Vallender E.J."/>
            <person name="Clark A.G."/>
            <person name="Ferguson B."/>
            <person name="Hernandez R.D."/>
            <person name="Hirani K."/>
            <person name="Kehrer-Sawatzki H."/>
            <person name="Kolb J."/>
            <person name="Patil S."/>
            <person name="Pu L.-L."/>
            <person name="Ren Y."/>
            <person name="Smith D.G."/>
            <person name="Wheeler D.A."/>
            <person name="Schenck I."/>
            <person name="Ball E.V."/>
            <person name="Chen R."/>
            <person name="Cooper D.N."/>
            <person name="Giardine B."/>
            <person name="Hsu F."/>
            <person name="Kent W.J."/>
            <person name="Lesk A."/>
            <person name="Nelson D.L."/>
            <person name="O'brien W.E."/>
            <person name="Pruefer K."/>
            <person name="Stenson P.D."/>
            <person name="Wallace J.C."/>
            <person name="Ke H."/>
            <person name="Liu X.-M."/>
            <person name="Wang P."/>
            <person name="Xiang A.P."/>
            <person name="Yang F."/>
            <person name="Barber G.P."/>
            <person name="Haussler D."/>
            <person name="Karolchik D."/>
            <person name="Kern A.D."/>
            <person name="Kuhn R.M."/>
            <person name="Smith K.E."/>
            <person name="Zwieg A.S."/>
        </authorList>
    </citation>
    <scope>NUCLEOTIDE SEQUENCE [LARGE SCALE GENOMIC DNA]</scope>
    <source>
        <strain evidence="2">17573</strain>
    </source>
</reference>
<reference evidence="1" key="4">
    <citation type="submission" date="2025-09" db="UniProtKB">
        <authorList>
            <consortium name="Ensembl"/>
        </authorList>
    </citation>
    <scope>IDENTIFICATION</scope>
    <source>
        <strain evidence="1">17573</strain>
    </source>
</reference>
<evidence type="ECO:0000313" key="1">
    <source>
        <dbReference type="Ensembl" id="ENSMMUP00000072984.1"/>
    </source>
</evidence>
<dbReference type="InterPro" id="IPR043502">
    <property type="entry name" value="DNA/RNA_pol_sf"/>
</dbReference>
<reference evidence="1" key="3">
    <citation type="submission" date="2025-08" db="UniProtKB">
        <authorList>
            <consortium name="Ensembl"/>
        </authorList>
    </citation>
    <scope>IDENTIFICATION</scope>
    <source>
        <strain evidence="1">17573</strain>
    </source>
</reference>
<organism evidence="1 2">
    <name type="scientific">Macaca mulatta</name>
    <name type="common">Rhesus macaque</name>
    <dbReference type="NCBI Taxonomy" id="9544"/>
    <lineage>
        <taxon>Eukaryota</taxon>
        <taxon>Metazoa</taxon>
        <taxon>Chordata</taxon>
        <taxon>Craniata</taxon>
        <taxon>Vertebrata</taxon>
        <taxon>Euteleostomi</taxon>
        <taxon>Mammalia</taxon>
        <taxon>Eutheria</taxon>
        <taxon>Euarchontoglires</taxon>
        <taxon>Primates</taxon>
        <taxon>Haplorrhini</taxon>
        <taxon>Catarrhini</taxon>
        <taxon>Cercopithecidae</taxon>
        <taxon>Cercopithecinae</taxon>
        <taxon>Macaca</taxon>
    </lineage>
</organism>
<keyword evidence="2" id="KW-1185">Reference proteome</keyword>
<evidence type="ECO:0000313" key="2">
    <source>
        <dbReference type="Proteomes" id="UP000006718"/>
    </source>
</evidence>
<dbReference type="AlphaFoldDB" id="A0A5F8A4W2"/>
<reference evidence="1" key="2">
    <citation type="submission" date="2019-01" db="EMBL/GenBank/DDBJ databases">
        <authorList>
            <person name="Graves T."/>
            <person name="Eichler E.E."/>
            <person name="Wilson R.K."/>
        </authorList>
    </citation>
    <scope>NUCLEOTIDE SEQUENCE [LARGE SCALE GENOMIC DNA]</scope>
    <source>
        <strain evidence="1">17573</strain>
    </source>
</reference>
<protein>
    <recommendedName>
        <fullName evidence="3">Reverse transcriptase/retrotransposon-derived protein RNase H-like domain-containing protein</fullName>
    </recommendedName>
</protein>
<name>A0A5F8A4W2_MACMU</name>
<evidence type="ECO:0008006" key="3">
    <source>
        <dbReference type="Google" id="ProtNLM"/>
    </source>
</evidence>
<dbReference type="InterPro" id="IPR051320">
    <property type="entry name" value="Viral_Replic_Matur_Polypro"/>
</dbReference>
<proteinExistence type="predicted"/>